<feature type="transmembrane region" description="Helical" evidence="6">
    <location>
        <begin position="121"/>
        <end position="138"/>
    </location>
</feature>
<proteinExistence type="inferred from homology"/>
<dbReference type="InterPro" id="IPR000620">
    <property type="entry name" value="EamA_dom"/>
</dbReference>
<dbReference type="InterPro" id="IPR037185">
    <property type="entry name" value="EmrE-like"/>
</dbReference>
<evidence type="ECO:0000259" key="7">
    <source>
        <dbReference type="Pfam" id="PF00892"/>
    </source>
</evidence>
<feature type="transmembrane region" description="Helical" evidence="6">
    <location>
        <begin position="92"/>
        <end position="114"/>
    </location>
</feature>
<feature type="transmembrane region" description="Helical" evidence="6">
    <location>
        <begin position="37"/>
        <end position="55"/>
    </location>
</feature>
<feature type="transmembrane region" description="Helical" evidence="6">
    <location>
        <begin position="67"/>
        <end position="86"/>
    </location>
</feature>
<dbReference type="EMBL" id="JABRWQ010000001">
    <property type="protein sequence ID" value="NRD22343.1"/>
    <property type="molecule type" value="Genomic_DNA"/>
</dbReference>
<dbReference type="Pfam" id="PF00892">
    <property type="entry name" value="EamA"/>
    <property type="match status" value="2"/>
</dbReference>
<evidence type="ECO:0000256" key="2">
    <source>
        <dbReference type="ARBA" id="ARBA00007362"/>
    </source>
</evidence>
<sequence length="292" mass="32420">MKTPNIKWIYLIVLSIIWGSSFILIKKSLLGLTPYQIGSLRTIITGVILLTFGFKKLKTVPKSKWKWLLLSALLGSFIPAFFFAIAETEIDSAVTSVLNSLVPLNTILIGFAFFKIASNRQQVLGVIIGFIGTALLILKGSELNPNQNYFYALYIIASTLMYAANVNIIKRYLQDVKPLAIATGNYVFIVIPAFIVLLFSNFFTTETFENPALPEALMYIIILAVFGTALAKILFFRLVQMSTPVFASSVTYIMPIVALIWGVLDGESFSFIQFLASLLILVGVYLANKKRA</sequence>
<dbReference type="Proteomes" id="UP000805085">
    <property type="component" value="Unassembled WGS sequence"/>
</dbReference>
<feature type="domain" description="EamA" evidence="7">
    <location>
        <begin position="9"/>
        <end position="137"/>
    </location>
</feature>
<dbReference type="PANTHER" id="PTHR32322">
    <property type="entry name" value="INNER MEMBRANE TRANSPORTER"/>
    <property type="match status" value="1"/>
</dbReference>
<dbReference type="SUPFAM" id="SSF103481">
    <property type="entry name" value="Multidrug resistance efflux transporter EmrE"/>
    <property type="match status" value="2"/>
</dbReference>
<feature type="transmembrane region" description="Helical" evidence="6">
    <location>
        <begin position="216"/>
        <end position="238"/>
    </location>
</feature>
<organism evidence="8 9">
    <name type="scientific">Winogradskyella litoriviva</name>
    <dbReference type="NCBI Taxonomy" id="1220182"/>
    <lineage>
        <taxon>Bacteria</taxon>
        <taxon>Pseudomonadati</taxon>
        <taxon>Bacteroidota</taxon>
        <taxon>Flavobacteriia</taxon>
        <taxon>Flavobacteriales</taxon>
        <taxon>Flavobacteriaceae</taxon>
        <taxon>Winogradskyella</taxon>
    </lineage>
</organism>
<evidence type="ECO:0000256" key="4">
    <source>
        <dbReference type="ARBA" id="ARBA00022989"/>
    </source>
</evidence>
<accession>A0ABX2E2R7</accession>
<feature type="transmembrane region" description="Helical" evidence="6">
    <location>
        <begin position="181"/>
        <end position="204"/>
    </location>
</feature>
<evidence type="ECO:0000256" key="3">
    <source>
        <dbReference type="ARBA" id="ARBA00022692"/>
    </source>
</evidence>
<dbReference type="PANTHER" id="PTHR32322:SF2">
    <property type="entry name" value="EAMA DOMAIN-CONTAINING PROTEIN"/>
    <property type="match status" value="1"/>
</dbReference>
<dbReference type="InterPro" id="IPR050638">
    <property type="entry name" value="AA-Vitamin_Transporters"/>
</dbReference>
<evidence type="ECO:0000256" key="6">
    <source>
        <dbReference type="SAM" id="Phobius"/>
    </source>
</evidence>
<feature type="transmembrane region" description="Helical" evidence="6">
    <location>
        <begin position="150"/>
        <end position="169"/>
    </location>
</feature>
<evidence type="ECO:0000256" key="5">
    <source>
        <dbReference type="ARBA" id="ARBA00023136"/>
    </source>
</evidence>
<gene>
    <name evidence="8" type="ORF">HNV10_03765</name>
</gene>
<keyword evidence="5 6" id="KW-0472">Membrane</keyword>
<keyword evidence="4 6" id="KW-1133">Transmembrane helix</keyword>
<feature type="transmembrane region" description="Helical" evidence="6">
    <location>
        <begin position="270"/>
        <end position="287"/>
    </location>
</feature>
<name>A0ABX2E2R7_9FLAO</name>
<evidence type="ECO:0000256" key="1">
    <source>
        <dbReference type="ARBA" id="ARBA00004141"/>
    </source>
</evidence>
<comment type="subcellular location">
    <subcellularLocation>
        <location evidence="1">Membrane</location>
        <topology evidence="1">Multi-pass membrane protein</topology>
    </subcellularLocation>
</comment>
<feature type="transmembrane region" description="Helical" evidence="6">
    <location>
        <begin position="7"/>
        <end position="25"/>
    </location>
</feature>
<comment type="similarity">
    <text evidence="2">Belongs to the EamA transporter family.</text>
</comment>
<protein>
    <submittedName>
        <fullName evidence="8">EamA family transporter</fullName>
    </submittedName>
</protein>
<feature type="transmembrane region" description="Helical" evidence="6">
    <location>
        <begin position="245"/>
        <end position="264"/>
    </location>
</feature>
<evidence type="ECO:0000313" key="8">
    <source>
        <dbReference type="EMBL" id="NRD22343.1"/>
    </source>
</evidence>
<dbReference type="RefSeq" id="WP_173299983.1">
    <property type="nucleotide sequence ID" value="NZ_JABRWQ010000001.1"/>
</dbReference>
<feature type="domain" description="EamA" evidence="7">
    <location>
        <begin position="151"/>
        <end position="287"/>
    </location>
</feature>
<evidence type="ECO:0000313" key="9">
    <source>
        <dbReference type="Proteomes" id="UP000805085"/>
    </source>
</evidence>
<reference evidence="8 9" key="1">
    <citation type="journal article" date="2015" name="Int. J. Syst. Evol. Microbiol.">
        <title>Winogradskyella litoriviva sp. nov., isolated from coastal seawater.</title>
        <authorList>
            <person name="Nedashkovskaya O.I."/>
            <person name="Kukhlevskiy A.D."/>
            <person name="Zhukova N.V."/>
            <person name="Kim S.J."/>
            <person name="Rhee S.K."/>
            <person name="Mikhailov V.V."/>
        </authorList>
    </citation>
    <scope>NUCLEOTIDE SEQUENCE [LARGE SCALE GENOMIC DNA]</scope>
    <source>
        <strain evidence="8 9">KMM6491</strain>
    </source>
</reference>
<comment type="caution">
    <text evidence="8">The sequence shown here is derived from an EMBL/GenBank/DDBJ whole genome shotgun (WGS) entry which is preliminary data.</text>
</comment>
<keyword evidence="3 6" id="KW-0812">Transmembrane</keyword>
<keyword evidence="9" id="KW-1185">Reference proteome</keyword>